<dbReference type="Proteomes" id="UP000036503">
    <property type="component" value="Unassembled WGS sequence"/>
</dbReference>
<dbReference type="EMBL" id="LEKT01000007">
    <property type="protein sequence ID" value="KMO87317.1"/>
    <property type="molecule type" value="Genomic_DNA"/>
</dbReference>
<dbReference type="RefSeq" id="WP_048513475.1">
    <property type="nucleotide sequence ID" value="NZ_FUXD01000005.1"/>
</dbReference>
<protein>
    <submittedName>
        <fullName evidence="1">Uncharacterized protein</fullName>
    </submittedName>
</protein>
<evidence type="ECO:0000313" key="1">
    <source>
        <dbReference type="EMBL" id="KMO87317.1"/>
    </source>
</evidence>
<organism evidence="1 2">
    <name type="scientific">Megasphaera cerevisiae DSM 20462</name>
    <dbReference type="NCBI Taxonomy" id="1122219"/>
    <lineage>
        <taxon>Bacteria</taxon>
        <taxon>Bacillati</taxon>
        <taxon>Bacillota</taxon>
        <taxon>Negativicutes</taxon>
        <taxon>Veillonellales</taxon>
        <taxon>Veillonellaceae</taxon>
        <taxon>Megasphaera</taxon>
    </lineage>
</organism>
<evidence type="ECO:0000313" key="2">
    <source>
        <dbReference type="Proteomes" id="UP000036503"/>
    </source>
</evidence>
<keyword evidence="2" id="KW-1185">Reference proteome</keyword>
<proteinExistence type="predicted"/>
<comment type="caution">
    <text evidence="1">The sequence shown here is derived from an EMBL/GenBank/DDBJ whole genome shotgun (WGS) entry which is preliminary data.</text>
</comment>
<sequence length="118" mass="13114">MSEVDIARKKLAVVNELVGICENIDKVMQESQDSAMQGVTYRSWQQWKDKQESVSGVINIAPSLRYLDIKLTLQNGQSIDMESTQYIYTLPFGFMKLGTNIGGYILANDAYGGVDGVL</sequence>
<dbReference type="AlphaFoldDB" id="A0A0J6WZK3"/>
<name>A0A0J6WZK3_9FIRM</name>
<dbReference type="InParanoid" id="A0A0J6WZK3"/>
<reference evidence="1 2" key="1">
    <citation type="submission" date="2015-06" db="EMBL/GenBank/DDBJ databases">
        <title>Draft genome sequence of beer spoilage bacterium Megasphaera cerevisiae type strain 20462.</title>
        <authorList>
            <person name="Kutumbaka K."/>
            <person name="Pasmowitz J."/>
            <person name="Mategko J."/>
            <person name="Reyes D."/>
            <person name="Friedrich A."/>
            <person name="Han S."/>
            <person name="Martens-Habbena W."/>
            <person name="Neal-McKinney J."/>
            <person name="Janagama H.K."/>
            <person name="Nadala C."/>
            <person name="Samadpour M."/>
        </authorList>
    </citation>
    <scope>NUCLEOTIDE SEQUENCE [LARGE SCALE GENOMIC DNA]</scope>
    <source>
        <strain evidence="1 2">DSM 20462</strain>
    </source>
</reference>
<dbReference type="PATRIC" id="fig|1122219.3.peg.2844"/>
<accession>A0A0J6WZK3</accession>
<gene>
    <name evidence="1" type="ORF">AB840_03710</name>
</gene>